<gene>
    <name evidence="2" type="ORF">A2714_04280</name>
</gene>
<evidence type="ECO:0000259" key="1">
    <source>
        <dbReference type="Pfam" id="PF08241"/>
    </source>
</evidence>
<evidence type="ECO:0000313" key="3">
    <source>
        <dbReference type="Proteomes" id="UP000178419"/>
    </source>
</evidence>
<organism evidence="2 3">
    <name type="scientific">Candidatus Woesebacteria bacterium RIFCSPHIGHO2_01_FULL_38_9</name>
    <dbReference type="NCBI Taxonomy" id="1802492"/>
    <lineage>
        <taxon>Bacteria</taxon>
        <taxon>Candidatus Woeseibacteriota</taxon>
    </lineage>
</organism>
<dbReference type="GO" id="GO:0008757">
    <property type="term" value="F:S-adenosylmethionine-dependent methyltransferase activity"/>
    <property type="evidence" value="ECO:0007669"/>
    <property type="project" value="InterPro"/>
</dbReference>
<proteinExistence type="predicted"/>
<sequence>MEFARKNSFLNDKIYKAGFKRTSWMYDRIDSYLKKGDQILDIGSGTCNLVEILRTMRFNVTPLDIIDLSFVPGIKPTIYDGIVIPFEDNQFDLSLLITVLHHTPDPERLLLEAKRVSKRLVVIEDVYTTAVQKYLTYAMDNISNFEIFVNPHSNKDDVGWKHTFNKLGFKLKDVKQVPFWGIFLSATYYLEK</sequence>
<dbReference type="InterPro" id="IPR029063">
    <property type="entry name" value="SAM-dependent_MTases_sf"/>
</dbReference>
<comment type="caution">
    <text evidence="2">The sequence shown here is derived from an EMBL/GenBank/DDBJ whole genome shotgun (WGS) entry which is preliminary data.</text>
</comment>
<dbReference type="Proteomes" id="UP000178419">
    <property type="component" value="Unassembled WGS sequence"/>
</dbReference>
<dbReference type="InterPro" id="IPR013216">
    <property type="entry name" value="Methyltransf_11"/>
</dbReference>
<dbReference type="AlphaFoldDB" id="A0A1F7XYA3"/>
<accession>A0A1F7XYA3</accession>
<feature type="domain" description="Methyltransferase type 11" evidence="1">
    <location>
        <begin position="40"/>
        <end position="118"/>
    </location>
</feature>
<reference evidence="2 3" key="1">
    <citation type="journal article" date="2016" name="Nat. Commun.">
        <title>Thousands of microbial genomes shed light on interconnected biogeochemical processes in an aquifer system.</title>
        <authorList>
            <person name="Anantharaman K."/>
            <person name="Brown C.T."/>
            <person name="Hug L.A."/>
            <person name="Sharon I."/>
            <person name="Castelle C.J."/>
            <person name="Probst A.J."/>
            <person name="Thomas B.C."/>
            <person name="Singh A."/>
            <person name="Wilkins M.J."/>
            <person name="Karaoz U."/>
            <person name="Brodie E.L."/>
            <person name="Williams K.H."/>
            <person name="Hubbard S.S."/>
            <person name="Banfield J.F."/>
        </authorList>
    </citation>
    <scope>NUCLEOTIDE SEQUENCE [LARGE SCALE GENOMIC DNA]</scope>
</reference>
<dbReference type="Gene3D" id="3.40.50.150">
    <property type="entry name" value="Vaccinia Virus protein VP39"/>
    <property type="match status" value="1"/>
</dbReference>
<dbReference type="Pfam" id="PF08241">
    <property type="entry name" value="Methyltransf_11"/>
    <property type="match status" value="1"/>
</dbReference>
<dbReference type="SUPFAM" id="SSF53335">
    <property type="entry name" value="S-adenosyl-L-methionine-dependent methyltransferases"/>
    <property type="match status" value="1"/>
</dbReference>
<protein>
    <recommendedName>
        <fullName evidence="1">Methyltransferase type 11 domain-containing protein</fullName>
    </recommendedName>
</protein>
<dbReference type="EMBL" id="MGGE01000058">
    <property type="protein sequence ID" value="OGM19940.1"/>
    <property type="molecule type" value="Genomic_DNA"/>
</dbReference>
<name>A0A1F7XYA3_9BACT</name>
<evidence type="ECO:0000313" key="2">
    <source>
        <dbReference type="EMBL" id="OGM19940.1"/>
    </source>
</evidence>